<gene>
    <name evidence="2" type="ORF">SPARVUS_LOCUS15301846</name>
</gene>
<dbReference type="EMBL" id="CATNWA010019954">
    <property type="protein sequence ID" value="CAI9615922.1"/>
    <property type="molecule type" value="Genomic_DNA"/>
</dbReference>
<evidence type="ECO:0000313" key="2">
    <source>
        <dbReference type="EMBL" id="CAI9615922.1"/>
    </source>
</evidence>
<accession>A0ABN9H5G5</accession>
<feature type="non-terminal residue" evidence="2">
    <location>
        <position position="165"/>
    </location>
</feature>
<dbReference type="Proteomes" id="UP001162483">
    <property type="component" value="Unassembled WGS sequence"/>
</dbReference>
<proteinExistence type="predicted"/>
<evidence type="ECO:0000313" key="3">
    <source>
        <dbReference type="Proteomes" id="UP001162483"/>
    </source>
</evidence>
<sequence>MLVFSAAMARHRYESIMCFMHFNDNFNDNTLCCPRGDPEFDQLHKIQPLVNHLNQKSILPSKKICVNESLINFCGRLAFKLFFPSKRARYGVKMYKTCERAISYTYKFRIYEGKDHMESPRCPDHMGSSGKIVWDLVSSFSIWSTTYTWTIFIQACHYLDICTIL</sequence>
<protein>
    <recommendedName>
        <fullName evidence="1">PiggyBac transposable element-derived protein domain-containing protein</fullName>
    </recommendedName>
</protein>
<name>A0ABN9H5G5_9NEOB</name>
<comment type="caution">
    <text evidence="2">The sequence shown here is derived from an EMBL/GenBank/DDBJ whole genome shotgun (WGS) entry which is preliminary data.</text>
</comment>
<dbReference type="InterPro" id="IPR029526">
    <property type="entry name" value="PGBD"/>
</dbReference>
<reference evidence="2" key="1">
    <citation type="submission" date="2023-05" db="EMBL/GenBank/DDBJ databases">
        <authorList>
            <person name="Stuckert A."/>
        </authorList>
    </citation>
    <scope>NUCLEOTIDE SEQUENCE</scope>
</reference>
<dbReference type="PANTHER" id="PTHR46599:SF3">
    <property type="entry name" value="PIGGYBAC TRANSPOSABLE ELEMENT-DERIVED PROTEIN 4"/>
    <property type="match status" value="1"/>
</dbReference>
<dbReference type="Pfam" id="PF13843">
    <property type="entry name" value="DDE_Tnp_1_7"/>
    <property type="match status" value="1"/>
</dbReference>
<dbReference type="PANTHER" id="PTHR46599">
    <property type="entry name" value="PIGGYBAC TRANSPOSABLE ELEMENT-DERIVED PROTEIN 4"/>
    <property type="match status" value="1"/>
</dbReference>
<feature type="domain" description="PiggyBac transposable element-derived protein" evidence="1">
    <location>
        <begin position="3"/>
        <end position="140"/>
    </location>
</feature>
<keyword evidence="3" id="KW-1185">Reference proteome</keyword>
<organism evidence="2 3">
    <name type="scientific">Staurois parvus</name>
    <dbReference type="NCBI Taxonomy" id="386267"/>
    <lineage>
        <taxon>Eukaryota</taxon>
        <taxon>Metazoa</taxon>
        <taxon>Chordata</taxon>
        <taxon>Craniata</taxon>
        <taxon>Vertebrata</taxon>
        <taxon>Euteleostomi</taxon>
        <taxon>Amphibia</taxon>
        <taxon>Batrachia</taxon>
        <taxon>Anura</taxon>
        <taxon>Neobatrachia</taxon>
        <taxon>Ranoidea</taxon>
        <taxon>Ranidae</taxon>
        <taxon>Staurois</taxon>
    </lineage>
</organism>
<evidence type="ECO:0000259" key="1">
    <source>
        <dbReference type="Pfam" id="PF13843"/>
    </source>
</evidence>